<dbReference type="KEGG" id="dmo:Dmoj_GI25960"/>
<evidence type="ECO:0000256" key="1">
    <source>
        <dbReference type="SAM" id="SignalP"/>
    </source>
</evidence>
<feature type="chain" id="PRO_5006387714" description="Kazal-like domain-containing protein" evidence="1">
    <location>
        <begin position="24"/>
        <end position="107"/>
    </location>
</feature>
<dbReference type="EMBL" id="CH933808">
    <property type="protein sequence ID" value="KRG04751.1"/>
    <property type="molecule type" value="Genomic_DNA"/>
</dbReference>
<dbReference type="InParanoid" id="A0A0Q9X8P1"/>
<feature type="signal peptide" evidence="1">
    <location>
        <begin position="1"/>
        <end position="23"/>
    </location>
</feature>
<organism evidence="2 3">
    <name type="scientific">Drosophila mojavensis</name>
    <name type="common">Fruit fly</name>
    <dbReference type="NCBI Taxonomy" id="7230"/>
    <lineage>
        <taxon>Eukaryota</taxon>
        <taxon>Metazoa</taxon>
        <taxon>Ecdysozoa</taxon>
        <taxon>Arthropoda</taxon>
        <taxon>Hexapoda</taxon>
        <taxon>Insecta</taxon>
        <taxon>Pterygota</taxon>
        <taxon>Neoptera</taxon>
        <taxon>Endopterygota</taxon>
        <taxon>Diptera</taxon>
        <taxon>Brachycera</taxon>
        <taxon>Muscomorpha</taxon>
        <taxon>Ephydroidea</taxon>
        <taxon>Drosophilidae</taxon>
        <taxon>Drosophila</taxon>
    </lineage>
</organism>
<reference evidence="2 3" key="1">
    <citation type="journal article" date="2007" name="Nature">
        <title>Evolution of genes and genomes on the Drosophila phylogeny.</title>
        <authorList>
            <consortium name="Drosophila 12 Genomes Consortium"/>
            <person name="Clark A.G."/>
            <person name="Eisen M.B."/>
            <person name="Smith D.R."/>
            <person name="Bergman C.M."/>
            <person name="Oliver B."/>
            <person name="Markow T.A."/>
            <person name="Kaufman T.C."/>
            <person name="Kellis M."/>
            <person name="Gelbart W."/>
            <person name="Iyer V.N."/>
            <person name="Pollard D.A."/>
            <person name="Sackton T.B."/>
            <person name="Larracuente A.M."/>
            <person name="Singh N.D."/>
            <person name="Abad J.P."/>
            <person name="Abt D.N."/>
            <person name="Adryan B."/>
            <person name="Aguade M."/>
            <person name="Akashi H."/>
            <person name="Anderson W.W."/>
            <person name="Aquadro C.F."/>
            <person name="Ardell D.H."/>
            <person name="Arguello R."/>
            <person name="Artieri C.G."/>
            <person name="Barbash D.A."/>
            <person name="Barker D."/>
            <person name="Barsanti P."/>
            <person name="Batterham P."/>
            <person name="Batzoglou S."/>
            <person name="Begun D."/>
            <person name="Bhutkar A."/>
            <person name="Blanco E."/>
            <person name="Bosak S.A."/>
            <person name="Bradley R.K."/>
            <person name="Brand A.D."/>
            <person name="Brent M.R."/>
            <person name="Brooks A.N."/>
            <person name="Brown R.H."/>
            <person name="Butlin R.K."/>
            <person name="Caggese C."/>
            <person name="Calvi B.R."/>
            <person name="Bernardo de Carvalho A."/>
            <person name="Caspi A."/>
            <person name="Castrezana S."/>
            <person name="Celniker S.E."/>
            <person name="Chang J.L."/>
            <person name="Chapple C."/>
            <person name="Chatterji S."/>
            <person name="Chinwalla A."/>
            <person name="Civetta A."/>
            <person name="Clifton S.W."/>
            <person name="Comeron J.M."/>
            <person name="Costello J.C."/>
            <person name="Coyne J.A."/>
            <person name="Daub J."/>
            <person name="David R.G."/>
            <person name="Delcher A.L."/>
            <person name="Delehaunty K."/>
            <person name="Do C.B."/>
            <person name="Ebling H."/>
            <person name="Edwards K."/>
            <person name="Eickbush T."/>
            <person name="Evans J.D."/>
            <person name="Filipski A."/>
            <person name="Findeiss S."/>
            <person name="Freyhult E."/>
            <person name="Fulton L."/>
            <person name="Fulton R."/>
            <person name="Garcia A.C."/>
            <person name="Gardiner A."/>
            <person name="Garfield D.A."/>
            <person name="Garvin B.E."/>
            <person name="Gibson G."/>
            <person name="Gilbert D."/>
            <person name="Gnerre S."/>
            <person name="Godfrey J."/>
            <person name="Good R."/>
            <person name="Gotea V."/>
            <person name="Gravely B."/>
            <person name="Greenberg A.J."/>
            <person name="Griffiths-Jones S."/>
            <person name="Gross S."/>
            <person name="Guigo R."/>
            <person name="Gustafson E.A."/>
            <person name="Haerty W."/>
            <person name="Hahn M.W."/>
            <person name="Halligan D.L."/>
            <person name="Halpern A.L."/>
            <person name="Halter G.M."/>
            <person name="Han M.V."/>
            <person name="Heger A."/>
            <person name="Hillier L."/>
            <person name="Hinrichs A.S."/>
            <person name="Holmes I."/>
            <person name="Hoskins R.A."/>
            <person name="Hubisz M.J."/>
            <person name="Hultmark D."/>
            <person name="Huntley M.A."/>
            <person name="Jaffe D.B."/>
            <person name="Jagadeeshan S."/>
            <person name="Jeck W.R."/>
            <person name="Johnson J."/>
            <person name="Jones C.D."/>
            <person name="Jordan W.C."/>
            <person name="Karpen G.H."/>
            <person name="Kataoka E."/>
            <person name="Keightley P.D."/>
            <person name="Kheradpour P."/>
            <person name="Kirkness E.F."/>
            <person name="Koerich L.B."/>
            <person name="Kristiansen K."/>
            <person name="Kudrna D."/>
            <person name="Kulathinal R.J."/>
            <person name="Kumar S."/>
            <person name="Kwok R."/>
            <person name="Lander E."/>
            <person name="Langley C.H."/>
            <person name="Lapoint R."/>
            <person name="Lazzaro B.P."/>
            <person name="Lee S.J."/>
            <person name="Levesque L."/>
            <person name="Li R."/>
            <person name="Lin C.F."/>
            <person name="Lin M.F."/>
            <person name="Lindblad-Toh K."/>
            <person name="Llopart A."/>
            <person name="Long M."/>
            <person name="Low L."/>
            <person name="Lozovsky E."/>
            <person name="Lu J."/>
            <person name="Luo M."/>
            <person name="Machado C.A."/>
            <person name="Makalowski W."/>
            <person name="Marzo M."/>
            <person name="Matsuda M."/>
            <person name="Matzkin L."/>
            <person name="McAllister B."/>
            <person name="McBride C.S."/>
            <person name="McKernan B."/>
            <person name="McKernan K."/>
            <person name="Mendez-Lago M."/>
            <person name="Minx P."/>
            <person name="Mollenhauer M.U."/>
            <person name="Montooth K."/>
            <person name="Mount S.M."/>
            <person name="Mu X."/>
            <person name="Myers E."/>
            <person name="Negre B."/>
            <person name="Newfeld S."/>
            <person name="Nielsen R."/>
            <person name="Noor M.A."/>
            <person name="O'Grady P."/>
            <person name="Pachter L."/>
            <person name="Papaceit M."/>
            <person name="Parisi M.J."/>
            <person name="Parisi M."/>
            <person name="Parts L."/>
            <person name="Pedersen J.S."/>
            <person name="Pesole G."/>
            <person name="Phillippy A.M."/>
            <person name="Ponting C.P."/>
            <person name="Pop M."/>
            <person name="Porcelli D."/>
            <person name="Powell J.R."/>
            <person name="Prohaska S."/>
            <person name="Pruitt K."/>
            <person name="Puig M."/>
            <person name="Quesneville H."/>
            <person name="Ram K.R."/>
            <person name="Rand D."/>
            <person name="Rasmussen M.D."/>
            <person name="Reed L.K."/>
            <person name="Reenan R."/>
            <person name="Reily A."/>
            <person name="Remington K.A."/>
            <person name="Rieger T.T."/>
            <person name="Ritchie M.G."/>
            <person name="Robin C."/>
            <person name="Rogers Y.H."/>
            <person name="Rohde C."/>
            <person name="Rozas J."/>
            <person name="Rubenfield M.J."/>
            <person name="Ruiz A."/>
            <person name="Russo S."/>
            <person name="Salzberg S.L."/>
            <person name="Sanchez-Gracia A."/>
            <person name="Saranga D.J."/>
            <person name="Sato H."/>
            <person name="Schaeffer S.W."/>
            <person name="Schatz M.C."/>
            <person name="Schlenke T."/>
            <person name="Schwartz R."/>
            <person name="Segarra C."/>
            <person name="Singh R.S."/>
            <person name="Sirot L."/>
            <person name="Sirota M."/>
            <person name="Sisneros N.B."/>
            <person name="Smith C.D."/>
            <person name="Smith T.F."/>
            <person name="Spieth J."/>
            <person name="Stage D.E."/>
            <person name="Stark A."/>
            <person name="Stephan W."/>
            <person name="Strausberg R.L."/>
            <person name="Strempel S."/>
            <person name="Sturgill D."/>
            <person name="Sutton G."/>
            <person name="Sutton G.G."/>
            <person name="Tao W."/>
            <person name="Teichmann S."/>
            <person name="Tobari Y.N."/>
            <person name="Tomimura Y."/>
            <person name="Tsolas J.M."/>
            <person name="Valente V.L."/>
            <person name="Venter E."/>
            <person name="Venter J.C."/>
            <person name="Vicario S."/>
            <person name="Vieira F.G."/>
            <person name="Vilella A.J."/>
            <person name="Villasante A."/>
            <person name="Walenz B."/>
            <person name="Wang J."/>
            <person name="Wasserman M."/>
            <person name="Watts T."/>
            <person name="Wilson D."/>
            <person name="Wilson R.K."/>
            <person name="Wing R.A."/>
            <person name="Wolfner M.F."/>
            <person name="Wong A."/>
            <person name="Wong G.K."/>
            <person name="Wu C.I."/>
            <person name="Wu G."/>
            <person name="Yamamoto D."/>
            <person name="Yang H.P."/>
            <person name="Yang S.P."/>
            <person name="Yorke J.A."/>
            <person name="Yoshida K."/>
            <person name="Zdobnov E."/>
            <person name="Zhang P."/>
            <person name="Zhang Y."/>
            <person name="Zimin A.V."/>
            <person name="Baldwin J."/>
            <person name="Abdouelleil A."/>
            <person name="Abdulkadir J."/>
            <person name="Abebe A."/>
            <person name="Abera B."/>
            <person name="Abreu J."/>
            <person name="Acer S.C."/>
            <person name="Aftuck L."/>
            <person name="Alexander A."/>
            <person name="An P."/>
            <person name="Anderson E."/>
            <person name="Anderson S."/>
            <person name="Arachi H."/>
            <person name="Azer M."/>
            <person name="Bachantsang P."/>
            <person name="Barry A."/>
            <person name="Bayul T."/>
            <person name="Berlin A."/>
            <person name="Bessette D."/>
            <person name="Bloom T."/>
            <person name="Blye J."/>
            <person name="Boguslavskiy L."/>
            <person name="Bonnet C."/>
            <person name="Boukhgalter B."/>
            <person name="Bourzgui I."/>
            <person name="Brown A."/>
            <person name="Cahill P."/>
            <person name="Channer S."/>
            <person name="Cheshatsang Y."/>
            <person name="Chuda L."/>
            <person name="Citroen M."/>
            <person name="Collymore A."/>
            <person name="Cooke P."/>
            <person name="Costello M."/>
            <person name="D'Aco K."/>
            <person name="Daza R."/>
            <person name="De Haan G."/>
            <person name="DeGray S."/>
            <person name="DeMaso C."/>
            <person name="Dhargay N."/>
            <person name="Dooley K."/>
            <person name="Dooley E."/>
            <person name="Doricent M."/>
            <person name="Dorje P."/>
            <person name="Dorjee K."/>
            <person name="Dupes A."/>
            <person name="Elong R."/>
            <person name="Falk J."/>
            <person name="Farina A."/>
            <person name="Faro S."/>
            <person name="Ferguson D."/>
            <person name="Fisher S."/>
            <person name="Foley C.D."/>
            <person name="Franke A."/>
            <person name="Friedrich D."/>
            <person name="Gadbois L."/>
            <person name="Gearin G."/>
            <person name="Gearin C.R."/>
            <person name="Giannoukos G."/>
            <person name="Goode T."/>
            <person name="Graham J."/>
            <person name="Grandbois E."/>
            <person name="Grewal S."/>
            <person name="Gyaltsen K."/>
            <person name="Hafez N."/>
            <person name="Hagos B."/>
            <person name="Hall J."/>
            <person name="Henson C."/>
            <person name="Hollinger A."/>
            <person name="Honan T."/>
            <person name="Huard M.D."/>
            <person name="Hughes L."/>
            <person name="Hurhula B."/>
            <person name="Husby M.E."/>
            <person name="Kamat A."/>
            <person name="Kanga B."/>
            <person name="Kashin S."/>
            <person name="Khazanovich D."/>
            <person name="Kisner P."/>
            <person name="Lance K."/>
            <person name="Lara M."/>
            <person name="Lee W."/>
            <person name="Lennon N."/>
            <person name="Letendre F."/>
            <person name="LeVine R."/>
            <person name="Lipovsky A."/>
            <person name="Liu X."/>
            <person name="Liu J."/>
            <person name="Liu S."/>
            <person name="Lokyitsang T."/>
            <person name="Lokyitsang Y."/>
            <person name="Lubonja R."/>
            <person name="Lui A."/>
            <person name="MacDonald P."/>
            <person name="Magnisalis V."/>
            <person name="Maru K."/>
            <person name="Matthews C."/>
            <person name="McCusker W."/>
            <person name="McDonough S."/>
            <person name="Mehta T."/>
            <person name="Meldrim J."/>
            <person name="Meneus L."/>
            <person name="Mihai O."/>
            <person name="Mihalev A."/>
            <person name="Mihova T."/>
            <person name="Mittelman R."/>
            <person name="Mlenga V."/>
            <person name="Montmayeur A."/>
            <person name="Mulrain L."/>
            <person name="Navidi A."/>
            <person name="Naylor J."/>
            <person name="Negash T."/>
            <person name="Nguyen T."/>
            <person name="Nguyen N."/>
            <person name="Nicol R."/>
            <person name="Norbu C."/>
            <person name="Norbu N."/>
            <person name="Novod N."/>
            <person name="O'Neill B."/>
            <person name="Osman S."/>
            <person name="Markiewicz E."/>
            <person name="Oyono O.L."/>
            <person name="Patti C."/>
            <person name="Phunkhang P."/>
            <person name="Pierre F."/>
            <person name="Priest M."/>
            <person name="Raghuraman S."/>
            <person name="Rege F."/>
            <person name="Reyes R."/>
            <person name="Rise C."/>
            <person name="Rogov P."/>
            <person name="Ross K."/>
            <person name="Ryan E."/>
            <person name="Settipalli S."/>
            <person name="Shea T."/>
            <person name="Sherpa N."/>
            <person name="Shi L."/>
            <person name="Shih D."/>
            <person name="Sparrow T."/>
            <person name="Spaulding J."/>
            <person name="Stalker J."/>
            <person name="Stange-Thomann N."/>
            <person name="Stavropoulos S."/>
            <person name="Stone C."/>
            <person name="Strader C."/>
            <person name="Tesfaye S."/>
            <person name="Thomson T."/>
            <person name="Thoulutsang Y."/>
            <person name="Thoulutsang D."/>
            <person name="Topham K."/>
            <person name="Topping I."/>
            <person name="Tsamla T."/>
            <person name="Vassiliev H."/>
            <person name="Vo A."/>
            <person name="Wangchuk T."/>
            <person name="Wangdi T."/>
            <person name="Weiand M."/>
            <person name="Wilkinson J."/>
            <person name="Wilson A."/>
            <person name="Yadav S."/>
            <person name="Young G."/>
            <person name="Yu Q."/>
            <person name="Zembek L."/>
            <person name="Zhong D."/>
            <person name="Zimmer A."/>
            <person name="Zwirko Z."/>
            <person name="Jaffe D.B."/>
            <person name="Alvarez P."/>
            <person name="Brockman W."/>
            <person name="Butler J."/>
            <person name="Chin C."/>
            <person name="Gnerre S."/>
            <person name="Grabherr M."/>
            <person name="Kleber M."/>
            <person name="Mauceli E."/>
            <person name="MacCallum I."/>
        </authorList>
    </citation>
    <scope>NUCLEOTIDE SEQUENCE [LARGE SCALE GENOMIC DNA]</scope>
    <source>
        <strain evidence="3">Tucson 15081-1352.22</strain>
    </source>
</reference>
<gene>
    <name evidence="2" type="primary">Dmoj\GI25960</name>
    <name evidence="2" type="ORF">Dmoj_GI25960</name>
</gene>
<dbReference type="Proteomes" id="UP000009192">
    <property type="component" value="Unassembled WGS sequence"/>
</dbReference>
<dbReference type="OrthoDB" id="7833726at2759"/>
<protein>
    <recommendedName>
        <fullName evidence="4">Kazal-like domain-containing protein</fullName>
    </recommendedName>
</protein>
<keyword evidence="1" id="KW-0732">Signal</keyword>
<evidence type="ECO:0000313" key="2">
    <source>
        <dbReference type="EMBL" id="KRG04751.1"/>
    </source>
</evidence>
<evidence type="ECO:0008006" key="4">
    <source>
        <dbReference type="Google" id="ProtNLM"/>
    </source>
</evidence>
<keyword evidence="3" id="KW-1185">Reference proteome</keyword>
<accession>A0A0Q9X8P1</accession>
<proteinExistence type="predicted"/>
<sequence length="107" mass="12226">MQTLNRLIVYCCVLLHLFGGIRAGLFLSRNGYIYCKWSSRGLCDKFGPRCVQYMDGTMNYCKHYKNECQFLIDQCLSRTEFGRQGMPVPFSPGCRNIGINQMGMCGT</sequence>
<name>A0A0Q9X8P1_DROMO</name>
<dbReference type="AlphaFoldDB" id="A0A0Q9X8P1"/>
<evidence type="ECO:0000313" key="3">
    <source>
        <dbReference type="Proteomes" id="UP000009192"/>
    </source>
</evidence>